<evidence type="ECO:0000313" key="5">
    <source>
        <dbReference type="Proteomes" id="UP000317180"/>
    </source>
</evidence>
<dbReference type="PANTHER" id="PTHR34846">
    <property type="entry name" value="4-CARBOXYMUCONOLACTONE DECARBOXYLASE FAMILY PROTEIN (AFU_ORTHOLOGUE AFUA_6G11590)"/>
    <property type="match status" value="1"/>
</dbReference>
<dbReference type="GO" id="GO:0051920">
    <property type="term" value="F:peroxiredoxin activity"/>
    <property type="evidence" value="ECO:0007669"/>
    <property type="project" value="InterPro"/>
</dbReference>
<name>A0A3M8AK36_9BACL</name>
<reference evidence="2 5" key="2">
    <citation type="submission" date="2019-06" db="EMBL/GenBank/DDBJ databases">
        <title>Whole genome shotgun sequence of Brevibacillus agri NBRC 15538.</title>
        <authorList>
            <person name="Hosoyama A."/>
            <person name="Uohara A."/>
            <person name="Ohji S."/>
            <person name="Ichikawa N."/>
        </authorList>
    </citation>
    <scope>NUCLEOTIDE SEQUENCE [LARGE SCALE GENOMIC DNA]</scope>
    <source>
        <strain evidence="2 5">NBRC 15538</strain>
    </source>
</reference>
<dbReference type="Pfam" id="PF02627">
    <property type="entry name" value="CMD"/>
    <property type="match status" value="1"/>
</dbReference>
<evidence type="ECO:0000313" key="3">
    <source>
        <dbReference type="EMBL" id="RNB51399.1"/>
    </source>
</evidence>
<proteinExistence type="predicted"/>
<dbReference type="AlphaFoldDB" id="A0A3M8AK36"/>
<dbReference type="OrthoDB" id="9801997at2"/>
<comment type="caution">
    <text evidence="3">The sequence shown here is derived from an EMBL/GenBank/DDBJ whole genome shotgun (WGS) entry which is preliminary data.</text>
</comment>
<dbReference type="InterPro" id="IPR004675">
    <property type="entry name" value="AhpD_core"/>
</dbReference>
<accession>A0A3M8AK36</accession>
<dbReference type="EMBL" id="BJOD01000033">
    <property type="protein sequence ID" value="GED27004.1"/>
    <property type="molecule type" value="Genomic_DNA"/>
</dbReference>
<dbReference type="NCBIfam" id="TIGR00778">
    <property type="entry name" value="ahpD_dom"/>
    <property type="match status" value="1"/>
</dbReference>
<evidence type="ECO:0000313" key="2">
    <source>
        <dbReference type="EMBL" id="GED27004.1"/>
    </source>
</evidence>
<dbReference type="Proteomes" id="UP000317180">
    <property type="component" value="Unassembled WGS sequence"/>
</dbReference>
<reference evidence="3 4" key="1">
    <citation type="submission" date="2018-10" db="EMBL/GenBank/DDBJ databases">
        <title>Phylogenomics of Brevibacillus.</title>
        <authorList>
            <person name="Dunlap C."/>
        </authorList>
    </citation>
    <scope>NUCLEOTIDE SEQUENCE [LARGE SCALE GENOMIC DNA]</scope>
    <source>
        <strain evidence="3 4">NRRL NRS 1219</strain>
    </source>
</reference>
<keyword evidence="5" id="KW-1185">Reference proteome</keyword>
<evidence type="ECO:0000313" key="4">
    <source>
        <dbReference type="Proteomes" id="UP000276178"/>
    </source>
</evidence>
<sequence>MNMQARFNYHQANPQAYQAMLQLEKFVNESGLDKKLVELIKIRASQINGCAFCLDMHTQDARKLGETEQRIYLLNAWREAAVYTDAERAVLALTEAVTQIAQNGVSDALYEQVRKHFDESQYVALIMAINTINSWNRLAITTGMSAPYNR</sequence>
<gene>
    <name evidence="2" type="ORF">BAG01nite_31060</name>
    <name evidence="3" type="ORF">EB820_19935</name>
</gene>
<dbReference type="InterPro" id="IPR003779">
    <property type="entry name" value="CMD-like"/>
</dbReference>
<dbReference type="InterPro" id="IPR029032">
    <property type="entry name" value="AhpD-like"/>
</dbReference>
<protein>
    <submittedName>
        <fullName evidence="2">Alkyl hydroperoxide reductase AhpD</fullName>
    </submittedName>
    <submittedName>
        <fullName evidence="3">Carboxymuconolactone decarboxylase family protein</fullName>
    </submittedName>
</protein>
<dbReference type="PANTHER" id="PTHR34846:SF10">
    <property type="entry name" value="CYTOPLASMIC PROTEIN"/>
    <property type="match status" value="1"/>
</dbReference>
<organism evidence="3 4">
    <name type="scientific">Brevibacillus agri</name>
    <dbReference type="NCBI Taxonomy" id="51101"/>
    <lineage>
        <taxon>Bacteria</taxon>
        <taxon>Bacillati</taxon>
        <taxon>Bacillota</taxon>
        <taxon>Bacilli</taxon>
        <taxon>Bacillales</taxon>
        <taxon>Paenibacillaceae</taxon>
        <taxon>Brevibacillus</taxon>
    </lineage>
</organism>
<dbReference type="Gene3D" id="1.20.1290.10">
    <property type="entry name" value="AhpD-like"/>
    <property type="match status" value="1"/>
</dbReference>
<dbReference type="Proteomes" id="UP000276178">
    <property type="component" value="Unassembled WGS sequence"/>
</dbReference>
<dbReference type="SUPFAM" id="SSF69118">
    <property type="entry name" value="AhpD-like"/>
    <property type="match status" value="1"/>
</dbReference>
<feature type="domain" description="Carboxymuconolactone decarboxylase-like" evidence="1">
    <location>
        <begin position="14"/>
        <end position="95"/>
    </location>
</feature>
<dbReference type="EMBL" id="RHHN01000064">
    <property type="protein sequence ID" value="RNB51399.1"/>
    <property type="molecule type" value="Genomic_DNA"/>
</dbReference>
<evidence type="ECO:0000259" key="1">
    <source>
        <dbReference type="Pfam" id="PF02627"/>
    </source>
</evidence>